<evidence type="ECO:0000313" key="1">
    <source>
        <dbReference type="EMBL" id="PTX35442.1"/>
    </source>
</evidence>
<protein>
    <submittedName>
        <fullName evidence="1">Uncharacterized protein</fullName>
    </submittedName>
</protein>
<name>A0A2T5ZV66_9RHOB</name>
<accession>A0A2T5ZV66</accession>
<evidence type="ECO:0000313" key="2">
    <source>
        <dbReference type="Proteomes" id="UP000244069"/>
    </source>
</evidence>
<dbReference type="EMBL" id="QBKN01000084">
    <property type="protein sequence ID" value="PTX35442.1"/>
    <property type="molecule type" value="Genomic_DNA"/>
</dbReference>
<dbReference type="AlphaFoldDB" id="A0A2T5ZV66"/>
<proteinExistence type="predicted"/>
<gene>
    <name evidence="1" type="ORF">C8N44_1841</name>
</gene>
<organism evidence="1 2">
    <name type="scientific">Allosediminivita pacifica</name>
    <dbReference type="NCBI Taxonomy" id="1267769"/>
    <lineage>
        <taxon>Bacteria</taxon>
        <taxon>Pseudomonadati</taxon>
        <taxon>Pseudomonadota</taxon>
        <taxon>Alphaproteobacteria</taxon>
        <taxon>Rhodobacterales</taxon>
        <taxon>Paracoccaceae</taxon>
        <taxon>Allosediminivita</taxon>
    </lineage>
</organism>
<keyword evidence="2" id="KW-1185">Reference proteome</keyword>
<dbReference type="Proteomes" id="UP000244069">
    <property type="component" value="Unassembled WGS sequence"/>
</dbReference>
<reference evidence="1 2" key="1">
    <citation type="submission" date="2018-04" db="EMBL/GenBank/DDBJ databases">
        <title>Genomic Encyclopedia of Archaeal and Bacterial Type Strains, Phase II (KMG-II): from individual species to whole genera.</title>
        <authorList>
            <person name="Goeker M."/>
        </authorList>
    </citation>
    <scope>NUCLEOTIDE SEQUENCE [LARGE SCALE GENOMIC DNA]</scope>
    <source>
        <strain evidence="1 2">DSM 29329</strain>
    </source>
</reference>
<comment type="caution">
    <text evidence="1">The sequence shown here is derived from an EMBL/GenBank/DDBJ whole genome shotgun (WGS) entry which is preliminary data.</text>
</comment>
<sequence length="209" mass="22915">MLSRRLHAPLHLWPLSTSVLRRMPGVAGYRVPIGGRQCRIVGRCLLKRRPRLSPCLDPGGFKPQASVSVRSLGEVGKLGQVGLLSRGGVLRPARLGSSVSPSAACSFGSLVPVRGSHGFIQAHLRRCGACAARTRRSVCMARREGIWTSSRPYRSRRKVSHASSVPETLVLRSGRRKPFPDTSSMALVPYFPKILSRTRRARWVSLGSE</sequence>